<protein>
    <submittedName>
        <fullName evidence="1">Uncharacterized protein</fullName>
    </submittedName>
</protein>
<organism evidence="1 2">
    <name type="scientific">Sulfitobacter delicatus</name>
    <dbReference type="NCBI Taxonomy" id="218672"/>
    <lineage>
        <taxon>Bacteria</taxon>
        <taxon>Pseudomonadati</taxon>
        <taxon>Pseudomonadota</taxon>
        <taxon>Alphaproteobacteria</taxon>
        <taxon>Rhodobacterales</taxon>
        <taxon>Roseobacteraceae</taxon>
        <taxon>Sulfitobacter</taxon>
    </lineage>
</organism>
<gene>
    <name evidence="1" type="ORF">SAMN04489759_10227</name>
</gene>
<evidence type="ECO:0000313" key="1">
    <source>
        <dbReference type="EMBL" id="SDF36690.1"/>
    </source>
</evidence>
<dbReference type="RefSeq" id="WP_093739227.1">
    <property type="nucleotide sequence ID" value="NZ_FNBP01000002.1"/>
</dbReference>
<dbReference type="AlphaFoldDB" id="A0A1G7KI46"/>
<dbReference type="EMBL" id="FNBP01000002">
    <property type="protein sequence ID" value="SDF36690.1"/>
    <property type="molecule type" value="Genomic_DNA"/>
</dbReference>
<dbReference type="GO" id="GO:0003677">
    <property type="term" value="F:DNA binding"/>
    <property type="evidence" value="ECO:0007669"/>
    <property type="project" value="InterPro"/>
</dbReference>
<name>A0A1G7KI46_9RHOB</name>
<proteinExistence type="predicted"/>
<keyword evidence="2" id="KW-1185">Reference proteome</keyword>
<sequence>MGKLEKDAASVFQRQKERAIKLNWCGDARKLDDEYWAAEAGRHRCELKAPEHTWANCIKEWRSDAKIQKRLSPGTKRSYNREFEKILDKNADKSMSATTRQAMRKKHIAMSETPRAADWMLQSVSILWNFAKDQLDWPFGDNPAARMEKYGAQKEFRAWPGWMLDALDDAPEVVRIAGGLIRGTGQRPSAAIAMLRKSEIAYR</sequence>
<evidence type="ECO:0000313" key="2">
    <source>
        <dbReference type="Proteomes" id="UP000199399"/>
    </source>
</evidence>
<dbReference type="SUPFAM" id="SSF56349">
    <property type="entry name" value="DNA breaking-rejoining enzymes"/>
    <property type="match status" value="1"/>
</dbReference>
<reference evidence="2" key="1">
    <citation type="submission" date="2016-10" db="EMBL/GenBank/DDBJ databases">
        <authorList>
            <person name="Varghese N."/>
            <person name="Submissions S."/>
        </authorList>
    </citation>
    <scope>NUCLEOTIDE SEQUENCE [LARGE SCALE GENOMIC DNA]</scope>
    <source>
        <strain evidence="2">DSM 16477</strain>
    </source>
</reference>
<dbReference type="STRING" id="218672.SAMN04489759_10227"/>
<dbReference type="InterPro" id="IPR011010">
    <property type="entry name" value="DNA_brk_join_enz"/>
</dbReference>
<dbReference type="Proteomes" id="UP000199399">
    <property type="component" value="Unassembled WGS sequence"/>
</dbReference>
<accession>A0A1G7KI46</accession>